<proteinExistence type="predicted"/>
<organism evidence="1">
    <name type="scientific">Cacopsylla melanoneura</name>
    <dbReference type="NCBI Taxonomy" id="428564"/>
    <lineage>
        <taxon>Eukaryota</taxon>
        <taxon>Metazoa</taxon>
        <taxon>Ecdysozoa</taxon>
        <taxon>Arthropoda</taxon>
        <taxon>Hexapoda</taxon>
        <taxon>Insecta</taxon>
        <taxon>Pterygota</taxon>
        <taxon>Neoptera</taxon>
        <taxon>Paraneoptera</taxon>
        <taxon>Hemiptera</taxon>
        <taxon>Sternorrhyncha</taxon>
        <taxon>Psylloidea</taxon>
        <taxon>Psyllidae</taxon>
        <taxon>Psyllinae</taxon>
        <taxon>Cacopsylla</taxon>
    </lineage>
</organism>
<dbReference type="AlphaFoldDB" id="A0A8D8Z396"/>
<dbReference type="EMBL" id="HBUF01079431">
    <property type="protein sequence ID" value="CAG6632363.1"/>
    <property type="molecule type" value="Transcribed_RNA"/>
</dbReference>
<protein>
    <submittedName>
        <fullName evidence="1">Uncharacterized protein</fullName>
    </submittedName>
</protein>
<name>A0A8D8Z396_9HEMI</name>
<accession>A0A8D8Z396</accession>
<sequence length="147" mass="16957">MLKKMTRNWKLLKPPGRRRMVTKKMTLKETTAAFQLISNRTVVILMCWQRTTDANLPRATASLEVERAESRVKAVTNSLVAALLSTLGCDRRIFGFVAPPGLAFVQFYLHRKNLPSQLRAQHLHGRVRRFVFLRYWSRPTGVTYAPM</sequence>
<dbReference type="EMBL" id="HBUF01415269">
    <property type="protein sequence ID" value="CAG6739765.1"/>
    <property type="molecule type" value="Transcribed_RNA"/>
</dbReference>
<dbReference type="EMBL" id="HBUF01583462">
    <property type="protein sequence ID" value="CAG6771015.1"/>
    <property type="molecule type" value="Transcribed_RNA"/>
</dbReference>
<evidence type="ECO:0000313" key="1">
    <source>
        <dbReference type="EMBL" id="CAG6739765.1"/>
    </source>
</evidence>
<reference evidence="1" key="1">
    <citation type="submission" date="2021-05" db="EMBL/GenBank/DDBJ databases">
        <authorList>
            <person name="Alioto T."/>
            <person name="Alioto T."/>
            <person name="Gomez Garrido J."/>
        </authorList>
    </citation>
    <scope>NUCLEOTIDE SEQUENCE</scope>
</reference>